<protein>
    <submittedName>
        <fullName evidence="2">GspL periplasmic domain protein</fullName>
    </submittedName>
</protein>
<dbReference type="OrthoDB" id="267674at2"/>
<dbReference type="RefSeq" id="WP_146532880.1">
    <property type="nucleotide sequence ID" value="NZ_SJPX01000001.1"/>
</dbReference>
<keyword evidence="1" id="KW-0472">Membrane</keyword>
<dbReference type="AlphaFoldDB" id="A0A5C6FDE9"/>
<keyword evidence="1" id="KW-1133">Transmembrane helix</keyword>
<gene>
    <name evidence="2" type="ORF">Poly59_10050</name>
</gene>
<dbReference type="InterPro" id="IPR043129">
    <property type="entry name" value="ATPase_NBD"/>
</dbReference>
<evidence type="ECO:0000256" key="1">
    <source>
        <dbReference type="SAM" id="Phobius"/>
    </source>
</evidence>
<reference evidence="2 3" key="1">
    <citation type="submission" date="2019-02" db="EMBL/GenBank/DDBJ databases">
        <title>Deep-cultivation of Planctomycetes and their phenomic and genomic characterization uncovers novel biology.</title>
        <authorList>
            <person name="Wiegand S."/>
            <person name="Jogler M."/>
            <person name="Boedeker C."/>
            <person name="Pinto D."/>
            <person name="Vollmers J."/>
            <person name="Rivas-Marin E."/>
            <person name="Kohn T."/>
            <person name="Peeters S.H."/>
            <person name="Heuer A."/>
            <person name="Rast P."/>
            <person name="Oberbeckmann S."/>
            <person name="Bunk B."/>
            <person name="Jeske O."/>
            <person name="Meyerdierks A."/>
            <person name="Storesund J.E."/>
            <person name="Kallscheuer N."/>
            <person name="Luecker S."/>
            <person name="Lage O.M."/>
            <person name="Pohl T."/>
            <person name="Merkel B.J."/>
            <person name="Hornburger P."/>
            <person name="Mueller R.-W."/>
            <person name="Bruemmer F."/>
            <person name="Labrenz M."/>
            <person name="Spormann A.M."/>
            <person name="Op Den Camp H."/>
            <person name="Overmann J."/>
            <person name="Amann R."/>
            <person name="Jetten M.S.M."/>
            <person name="Mascher T."/>
            <person name="Medema M.H."/>
            <person name="Devos D.P."/>
            <person name="Kaster A.-K."/>
            <person name="Ovreas L."/>
            <person name="Rohde M."/>
            <person name="Galperin M.Y."/>
            <person name="Jogler C."/>
        </authorList>
    </citation>
    <scope>NUCLEOTIDE SEQUENCE [LARGE SCALE GENOMIC DNA]</scope>
    <source>
        <strain evidence="2 3">Poly59</strain>
    </source>
</reference>
<keyword evidence="3" id="KW-1185">Reference proteome</keyword>
<proteinExistence type="predicted"/>
<accession>A0A5C6FDE9</accession>
<name>A0A5C6FDE9_9BACT</name>
<comment type="caution">
    <text evidence="2">The sequence shown here is derived from an EMBL/GenBank/DDBJ whole genome shotgun (WGS) entry which is preliminary data.</text>
</comment>
<dbReference type="EMBL" id="SJPX01000001">
    <property type="protein sequence ID" value="TWU58096.1"/>
    <property type="molecule type" value="Genomic_DNA"/>
</dbReference>
<sequence length="435" mass="47030">MSRCEILIVEQSGQWTVACGDESVVIDAAASPTELADAAGVWIDGLKFKNVACVLSPASTSCFFVAMRPADNVDVRDRTAMAFELEDHLPMDAESFVADYVVTDGDEGKIVAAVAIESDRWKAIADAFEANGIVIHSIVPQSILATRSVVESESLVGRVRLLLGIDDALDSIAIHDGRVVSWKHLQLDGEAISRHGVMDFGDVNRVLMAGATPESAAMIRGSLDCQVEWIDESAMLHAQRGAASYLADRSGPWFELRREKLAPLDRLRGVQQSLRLLAFSAVAFLLAIAIGGWYRTSKIENEITSLQKQQRALFETGFPDTRVPGAILRRVRSEHAKVIGSSGAAAIDVPTPAPMVLRRLMAAFSPDVRFQFESIEINDGQVDMDLVVRSPVDAGKIASAIAAAGFQVNPPVTTQKDAKSFVSAIEATWLEEPSL</sequence>
<dbReference type="Gene3D" id="3.30.420.380">
    <property type="match status" value="1"/>
</dbReference>
<dbReference type="Proteomes" id="UP000317977">
    <property type="component" value="Unassembled WGS sequence"/>
</dbReference>
<evidence type="ECO:0000313" key="3">
    <source>
        <dbReference type="Proteomes" id="UP000317977"/>
    </source>
</evidence>
<keyword evidence="1" id="KW-0812">Transmembrane</keyword>
<evidence type="ECO:0000313" key="2">
    <source>
        <dbReference type="EMBL" id="TWU58096.1"/>
    </source>
</evidence>
<dbReference type="SUPFAM" id="SSF53067">
    <property type="entry name" value="Actin-like ATPase domain"/>
    <property type="match status" value="1"/>
</dbReference>
<feature type="transmembrane region" description="Helical" evidence="1">
    <location>
        <begin position="276"/>
        <end position="294"/>
    </location>
</feature>
<organism evidence="2 3">
    <name type="scientific">Rubripirellula reticaptiva</name>
    <dbReference type="NCBI Taxonomy" id="2528013"/>
    <lineage>
        <taxon>Bacteria</taxon>
        <taxon>Pseudomonadati</taxon>
        <taxon>Planctomycetota</taxon>
        <taxon>Planctomycetia</taxon>
        <taxon>Pirellulales</taxon>
        <taxon>Pirellulaceae</taxon>
        <taxon>Rubripirellula</taxon>
    </lineage>
</organism>